<feature type="transmembrane region" description="Helical" evidence="7">
    <location>
        <begin position="300"/>
        <end position="321"/>
    </location>
</feature>
<dbReference type="GO" id="GO:0005886">
    <property type="term" value="C:plasma membrane"/>
    <property type="evidence" value="ECO:0007669"/>
    <property type="project" value="UniProtKB-SubCell"/>
</dbReference>
<dbReference type="PANTHER" id="PTHR30193:SF37">
    <property type="entry name" value="INNER MEMBRANE ABC TRANSPORTER PERMEASE PROTEIN YCJO"/>
    <property type="match status" value="1"/>
</dbReference>
<evidence type="ECO:0000256" key="1">
    <source>
        <dbReference type="ARBA" id="ARBA00004651"/>
    </source>
</evidence>
<feature type="transmembrane region" description="Helical" evidence="7">
    <location>
        <begin position="160"/>
        <end position="186"/>
    </location>
</feature>
<feature type="transmembrane region" description="Helical" evidence="7">
    <location>
        <begin position="241"/>
        <end position="269"/>
    </location>
</feature>
<dbReference type="Proteomes" id="UP000049023">
    <property type="component" value="Unassembled WGS sequence"/>
</dbReference>
<dbReference type="InterPro" id="IPR051393">
    <property type="entry name" value="ABC_transporter_permease"/>
</dbReference>
<evidence type="ECO:0000256" key="5">
    <source>
        <dbReference type="ARBA" id="ARBA00022989"/>
    </source>
</evidence>
<keyword evidence="4 7" id="KW-0812">Transmembrane</keyword>
<evidence type="ECO:0000256" key="4">
    <source>
        <dbReference type="ARBA" id="ARBA00022692"/>
    </source>
</evidence>
<dbReference type="PROSITE" id="PS50928">
    <property type="entry name" value="ABC_TM1"/>
    <property type="match status" value="1"/>
</dbReference>
<keyword evidence="5 7" id="KW-1133">Transmembrane helix</keyword>
<keyword evidence="2 7" id="KW-0813">Transport</keyword>
<accession>A0A654ZXY7</accession>
<dbReference type="GO" id="GO:0055085">
    <property type="term" value="P:transmembrane transport"/>
    <property type="evidence" value="ECO:0007669"/>
    <property type="project" value="InterPro"/>
</dbReference>
<comment type="subcellular location">
    <subcellularLocation>
        <location evidence="1 7">Cell membrane</location>
        <topology evidence="1 7">Multi-pass membrane protein</topology>
    </subcellularLocation>
</comment>
<evidence type="ECO:0000259" key="8">
    <source>
        <dbReference type="PROSITE" id="PS50928"/>
    </source>
</evidence>
<feature type="transmembrane region" description="Helical" evidence="7">
    <location>
        <begin position="101"/>
        <end position="130"/>
    </location>
</feature>
<evidence type="ECO:0000256" key="2">
    <source>
        <dbReference type="ARBA" id="ARBA00022448"/>
    </source>
</evidence>
<dbReference type="InterPro" id="IPR000515">
    <property type="entry name" value="MetI-like"/>
</dbReference>
<keyword evidence="3" id="KW-1003">Cell membrane</keyword>
<feature type="domain" description="ABC transmembrane type-1" evidence="8">
    <location>
        <begin position="160"/>
        <end position="368"/>
    </location>
</feature>
<feature type="transmembrane region" description="Helical" evidence="7">
    <location>
        <begin position="341"/>
        <end position="367"/>
    </location>
</feature>
<comment type="similarity">
    <text evidence="7">Belongs to the binding-protein-dependent transport system permease family.</text>
</comment>
<sequence>MGGESPRARDDYPDGQAELTADHRGLQLTVTQLDDLGANAVNPQVGVAGPGRGGRRQCGVGQLLARQVQEVFIDPPVRCHDSTVTTSFNTPMRDAPRRRTALAYALLAPSLVGVVAFLLLPILVVVWLSLHRWDLLGPLRYVGLTNWRSVLTDSGFADSLVVTAVFVAIVVPAQTVLGLLAASLLARRLPGTGLFRTLYVLPWICAPLAIAVMWRWILAPTDGAISTVLGHRIEWLTDPGLALPVVSAVVVWTNVGYVSLFFLAGLMAIPQDIHNAARTDGASAWQRFWRITLPMLRPTMFFVLVTGIISAAQVFDTVYALTGGGPQGSTDLVAHRIYAEAFGAAAIGRASVMAVVLFVILVGATVVQHLYFRRRISYELT</sequence>
<dbReference type="CDD" id="cd06261">
    <property type="entry name" value="TM_PBP2"/>
    <property type="match status" value="1"/>
</dbReference>
<evidence type="ECO:0000256" key="6">
    <source>
        <dbReference type="ARBA" id="ARBA00023136"/>
    </source>
</evidence>
<proteinExistence type="inferred from homology"/>
<dbReference type="InterPro" id="IPR035906">
    <property type="entry name" value="MetI-like_sf"/>
</dbReference>
<dbReference type="Pfam" id="PF00528">
    <property type="entry name" value="BPD_transp_1"/>
    <property type="match status" value="1"/>
</dbReference>
<dbReference type="EMBL" id="CNFU01000283">
    <property type="protein sequence ID" value="CKR54838.1"/>
    <property type="molecule type" value="Genomic_DNA"/>
</dbReference>
<protein>
    <submittedName>
        <fullName evidence="9">Sugar ABC transporter</fullName>
    </submittedName>
</protein>
<name>A0A654ZXY7_MYCTX</name>
<dbReference type="SUPFAM" id="SSF161098">
    <property type="entry name" value="MetI-like"/>
    <property type="match status" value="1"/>
</dbReference>
<evidence type="ECO:0000256" key="7">
    <source>
        <dbReference type="RuleBase" id="RU363032"/>
    </source>
</evidence>
<evidence type="ECO:0000256" key="3">
    <source>
        <dbReference type="ARBA" id="ARBA00022475"/>
    </source>
</evidence>
<evidence type="ECO:0000313" key="9">
    <source>
        <dbReference type="EMBL" id="CKR54838.1"/>
    </source>
</evidence>
<reference evidence="9 10" key="1">
    <citation type="submission" date="2015-03" db="EMBL/GenBank/DDBJ databases">
        <authorList>
            <consortium name="Pathogen Informatics"/>
        </authorList>
    </citation>
    <scope>NUCLEOTIDE SEQUENCE [LARGE SCALE GENOMIC DNA]</scope>
    <source>
        <strain evidence="9 10">Bir 187</strain>
    </source>
</reference>
<keyword evidence="6 7" id="KW-0472">Membrane</keyword>
<organism evidence="9 10">
    <name type="scientific">Mycobacterium tuberculosis</name>
    <dbReference type="NCBI Taxonomy" id="1773"/>
    <lineage>
        <taxon>Bacteria</taxon>
        <taxon>Bacillati</taxon>
        <taxon>Actinomycetota</taxon>
        <taxon>Actinomycetes</taxon>
        <taxon>Mycobacteriales</taxon>
        <taxon>Mycobacteriaceae</taxon>
        <taxon>Mycobacterium</taxon>
        <taxon>Mycobacterium tuberculosis complex</taxon>
    </lineage>
</organism>
<dbReference type="AlphaFoldDB" id="A0A654ZXY7"/>
<feature type="transmembrane region" description="Helical" evidence="7">
    <location>
        <begin position="198"/>
        <end position="217"/>
    </location>
</feature>
<evidence type="ECO:0000313" key="10">
    <source>
        <dbReference type="Proteomes" id="UP000049023"/>
    </source>
</evidence>
<gene>
    <name evidence="9" type="primary">uspA</name>
    <name evidence="9" type="ORF">ERS027661_01598</name>
</gene>
<dbReference type="PANTHER" id="PTHR30193">
    <property type="entry name" value="ABC TRANSPORTER PERMEASE PROTEIN"/>
    <property type="match status" value="1"/>
</dbReference>
<dbReference type="Gene3D" id="1.10.3720.10">
    <property type="entry name" value="MetI-like"/>
    <property type="match status" value="1"/>
</dbReference>